<accession>A0A9N7RLJ6</accession>
<feature type="domain" description="Syntaxin N-terminal" evidence="4">
    <location>
        <begin position="31"/>
        <end position="157"/>
    </location>
</feature>
<dbReference type="Proteomes" id="UP001153555">
    <property type="component" value="Unassembled WGS sequence"/>
</dbReference>
<dbReference type="InterPro" id="IPR006011">
    <property type="entry name" value="Syntaxin_N"/>
</dbReference>
<evidence type="ECO:0000313" key="5">
    <source>
        <dbReference type="EMBL" id="CAA0835988.1"/>
    </source>
</evidence>
<keyword evidence="1" id="KW-0653">Protein transport</keyword>
<evidence type="ECO:0000256" key="2">
    <source>
        <dbReference type="SAM" id="MobiDB-lite"/>
    </source>
</evidence>
<dbReference type="GO" id="GO:0016020">
    <property type="term" value="C:membrane"/>
    <property type="evidence" value="ECO:0007669"/>
    <property type="project" value="InterPro"/>
</dbReference>
<reference evidence="5" key="1">
    <citation type="submission" date="2019-12" db="EMBL/GenBank/DDBJ databases">
        <authorList>
            <person name="Scholes J."/>
        </authorList>
    </citation>
    <scope>NUCLEOTIDE SEQUENCE</scope>
</reference>
<feature type="transmembrane region" description="Helical" evidence="3">
    <location>
        <begin position="228"/>
        <end position="247"/>
    </location>
</feature>
<keyword evidence="6" id="KW-1185">Reference proteome</keyword>
<dbReference type="SMART" id="SM00503">
    <property type="entry name" value="SynN"/>
    <property type="match status" value="1"/>
</dbReference>
<dbReference type="Gene3D" id="1.20.58.70">
    <property type="match status" value="1"/>
</dbReference>
<dbReference type="OrthoDB" id="909709at2759"/>
<comment type="caution">
    <text evidence="5">The sequence shown here is derived from an EMBL/GenBank/DDBJ whole genome shotgun (WGS) entry which is preliminary data.</text>
</comment>
<dbReference type="GO" id="GO:0016192">
    <property type="term" value="P:vesicle-mediated transport"/>
    <property type="evidence" value="ECO:0007669"/>
    <property type="project" value="InterPro"/>
</dbReference>
<dbReference type="EMBL" id="CACSLK010030184">
    <property type="protein sequence ID" value="CAA0835988.1"/>
    <property type="molecule type" value="Genomic_DNA"/>
</dbReference>
<dbReference type="InterPro" id="IPR010989">
    <property type="entry name" value="SNARE"/>
</dbReference>
<dbReference type="AlphaFoldDB" id="A0A9N7RLJ6"/>
<evidence type="ECO:0000256" key="1">
    <source>
        <dbReference type="ARBA" id="ARBA00022927"/>
    </source>
</evidence>
<evidence type="ECO:0000256" key="3">
    <source>
        <dbReference type="SAM" id="Phobius"/>
    </source>
</evidence>
<protein>
    <submittedName>
        <fullName evidence="5">Syntaxin-124</fullName>
    </submittedName>
</protein>
<sequence>MDRGAFDGSFKIYVEDPRKPGPDIETGRMGPGPYGMEMFAKEVDNVKEDMKSMDKLYGQVHESNEDIKVAQNAAAMRELRDEVNTDLDHVIKLAKQINKKYDGLVRANAAQRRVAGSGPGSSDDNTRAKMISELGDNIKQTMRRFQGLRVQMETDHRQLIESSLLLNSVVSVGELATLAAEGQAKAPGPPSPVEPAAYSPGVGPPGGPPKAGGPAGLNDYERETRNQAYIAIAVALVIIISVIVSLLKVENQLENDGTS</sequence>
<dbReference type="GO" id="GO:0015031">
    <property type="term" value="P:protein transport"/>
    <property type="evidence" value="ECO:0007669"/>
    <property type="project" value="UniProtKB-KW"/>
</dbReference>
<dbReference type="SUPFAM" id="SSF47661">
    <property type="entry name" value="t-snare proteins"/>
    <property type="match status" value="1"/>
</dbReference>
<feature type="region of interest" description="Disordered" evidence="2">
    <location>
        <begin position="181"/>
        <end position="219"/>
    </location>
</feature>
<keyword evidence="3" id="KW-0812">Transmembrane</keyword>
<dbReference type="Pfam" id="PF00804">
    <property type="entry name" value="Syntaxin"/>
    <property type="match status" value="1"/>
</dbReference>
<keyword evidence="1" id="KW-0813">Transport</keyword>
<evidence type="ECO:0000313" key="6">
    <source>
        <dbReference type="Proteomes" id="UP001153555"/>
    </source>
</evidence>
<gene>
    <name evidence="5" type="ORF">SHERM_03126</name>
</gene>
<name>A0A9N7RLJ6_STRHE</name>
<proteinExistence type="predicted"/>
<keyword evidence="3" id="KW-0472">Membrane</keyword>
<evidence type="ECO:0000259" key="4">
    <source>
        <dbReference type="SMART" id="SM00503"/>
    </source>
</evidence>
<organism evidence="5 6">
    <name type="scientific">Striga hermonthica</name>
    <name type="common">Purple witchweed</name>
    <name type="synonym">Buchnera hermonthica</name>
    <dbReference type="NCBI Taxonomy" id="68872"/>
    <lineage>
        <taxon>Eukaryota</taxon>
        <taxon>Viridiplantae</taxon>
        <taxon>Streptophyta</taxon>
        <taxon>Embryophyta</taxon>
        <taxon>Tracheophyta</taxon>
        <taxon>Spermatophyta</taxon>
        <taxon>Magnoliopsida</taxon>
        <taxon>eudicotyledons</taxon>
        <taxon>Gunneridae</taxon>
        <taxon>Pentapetalae</taxon>
        <taxon>asterids</taxon>
        <taxon>lamiids</taxon>
        <taxon>Lamiales</taxon>
        <taxon>Orobanchaceae</taxon>
        <taxon>Buchnereae</taxon>
        <taxon>Striga</taxon>
    </lineage>
</organism>
<keyword evidence="3" id="KW-1133">Transmembrane helix</keyword>